<dbReference type="PANTHER" id="PTHR30273">
    <property type="entry name" value="PERIPLASMIC SIGNAL SENSOR AND SIGMA FACTOR ACTIVATOR FECR-RELATED"/>
    <property type="match status" value="1"/>
</dbReference>
<organism evidence="4 5">
    <name type="scientific">Filimonas effusa</name>
    <dbReference type="NCBI Taxonomy" id="2508721"/>
    <lineage>
        <taxon>Bacteria</taxon>
        <taxon>Pseudomonadati</taxon>
        <taxon>Bacteroidota</taxon>
        <taxon>Chitinophagia</taxon>
        <taxon>Chitinophagales</taxon>
        <taxon>Chitinophagaceae</taxon>
        <taxon>Filimonas</taxon>
    </lineage>
</organism>
<reference evidence="4 5" key="1">
    <citation type="submission" date="2019-01" db="EMBL/GenBank/DDBJ databases">
        <title>Filimonas sp. strain TTM-71.</title>
        <authorList>
            <person name="Chen W.-M."/>
        </authorList>
    </citation>
    <scope>NUCLEOTIDE SEQUENCE [LARGE SCALE GENOMIC DNA]</scope>
    <source>
        <strain evidence="4 5">TTM-71</strain>
    </source>
</reference>
<evidence type="ECO:0000259" key="2">
    <source>
        <dbReference type="Pfam" id="PF04773"/>
    </source>
</evidence>
<dbReference type="AlphaFoldDB" id="A0A4Q1D588"/>
<feature type="transmembrane region" description="Helical" evidence="1">
    <location>
        <begin position="98"/>
        <end position="119"/>
    </location>
</feature>
<dbReference type="RefSeq" id="WP_129004744.1">
    <property type="nucleotide sequence ID" value="NZ_SDHZ01000002.1"/>
</dbReference>
<evidence type="ECO:0000259" key="3">
    <source>
        <dbReference type="Pfam" id="PF16344"/>
    </source>
</evidence>
<dbReference type="PANTHER" id="PTHR30273:SF2">
    <property type="entry name" value="PROTEIN FECR"/>
    <property type="match status" value="1"/>
</dbReference>
<keyword evidence="5" id="KW-1185">Reference proteome</keyword>
<dbReference type="OrthoDB" id="923517at2"/>
<dbReference type="Pfam" id="PF16344">
    <property type="entry name" value="FecR_C"/>
    <property type="match status" value="1"/>
</dbReference>
<keyword evidence="1" id="KW-0472">Membrane</keyword>
<feature type="domain" description="FecR protein" evidence="2">
    <location>
        <begin position="129"/>
        <end position="228"/>
    </location>
</feature>
<dbReference type="Pfam" id="PF04773">
    <property type="entry name" value="FecR"/>
    <property type="match status" value="1"/>
</dbReference>
<evidence type="ECO:0000313" key="5">
    <source>
        <dbReference type="Proteomes" id="UP000290545"/>
    </source>
</evidence>
<dbReference type="InterPro" id="IPR012373">
    <property type="entry name" value="Ferrdict_sens_TM"/>
</dbReference>
<protein>
    <submittedName>
        <fullName evidence="4">DUF4974 domain-containing protein</fullName>
    </submittedName>
</protein>
<keyword evidence="1" id="KW-1133">Transmembrane helix</keyword>
<name>A0A4Q1D588_9BACT</name>
<dbReference type="PIRSF" id="PIRSF018266">
    <property type="entry name" value="FecR"/>
    <property type="match status" value="1"/>
</dbReference>
<keyword evidence="1" id="KW-0812">Transmembrane</keyword>
<sequence>MQNNQVTTDYTDFTLEHFLADPSFRTWAKGTADANTTTYWQQVIGIYPQHEATIGQAVAIIRKLSQPSPSATFNGQQLSWKTIETQINGHTTRKTISWIRYAAVAAAIVLLAVASWLLLSKQPQLQQQTLAAQRQRMVLPDSSVVTLGANSSLSYNTWQPGKPREVWLKGEAYFEINHLNKDSAHITPAQRFLVHVNDNITVEVLGTVFLVRNRRGKTAVSLESGSVKVNIAGTRQQQLMLKPGETVELNPQQNLVELHPQKDSIPTQWRSGNLMLNNTSVREILQLLEDNYNRTVKVASPELLDKRVDGILPLNNEQHALMALSSILDAEFREHTNGTLVLKKN</sequence>
<evidence type="ECO:0000256" key="1">
    <source>
        <dbReference type="SAM" id="Phobius"/>
    </source>
</evidence>
<comment type="caution">
    <text evidence="4">The sequence shown here is derived from an EMBL/GenBank/DDBJ whole genome shotgun (WGS) entry which is preliminary data.</text>
</comment>
<gene>
    <name evidence="4" type="ORF">ESB13_16565</name>
</gene>
<dbReference type="InterPro" id="IPR006860">
    <property type="entry name" value="FecR"/>
</dbReference>
<accession>A0A4Q1D588</accession>
<evidence type="ECO:0000313" key="4">
    <source>
        <dbReference type="EMBL" id="RXK83692.1"/>
    </source>
</evidence>
<dbReference type="Gene3D" id="3.55.50.30">
    <property type="match status" value="1"/>
</dbReference>
<feature type="domain" description="Protein FecR C-terminal" evidence="3">
    <location>
        <begin position="274"/>
        <end position="337"/>
    </location>
</feature>
<dbReference type="Proteomes" id="UP000290545">
    <property type="component" value="Unassembled WGS sequence"/>
</dbReference>
<dbReference type="GO" id="GO:0016989">
    <property type="term" value="F:sigma factor antagonist activity"/>
    <property type="evidence" value="ECO:0007669"/>
    <property type="project" value="TreeGrafter"/>
</dbReference>
<dbReference type="Gene3D" id="2.60.120.1440">
    <property type="match status" value="1"/>
</dbReference>
<dbReference type="InterPro" id="IPR032508">
    <property type="entry name" value="FecR_C"/>
</dbReference>
<proteinExistence type="predicted"/>
<dbReference type="EMBL" id="SDHZ01000002">
    <property type="protein sequence ID" value="RXK83692.1"/>
    <property type="molecule type" value="Genomic_DNA"/>
</dbReference>